<feature type="domain" description="Core-binding (CB)" evidence="7">
    <location>
        <begin position="10"/>
        <end position="91"/>
    </location>
</feature>
<keyword evidence="1" id="KW-0159">Chromosome partition</keyword>
<dbReference type="InterPro" id="IPR050090">
    <property type="entry name" value="Tyrosine_recombinase_XerCD"/>
</dbReference>
<evidence type="ECO:0000256" key="3">
    <source>
        <dbReference type="ARBA" id="ARBA00023125"/>
    </source>
</evidence>
<dbReference type="RefSeq" id="WP_198686778.1">
    <property type="nucleotide sequence ID" value="NZ_JAEIJD010000013.1"/>
</dbReference>
<dbReference type="PROSITE" id="PS51898">
    <property type="entry name" value="TYR_RECOMBINASE"/>
    <property type="match status" value="1"/>
</dbReference>
<dbReference type="EMBL" id="JAEIJD010000013">
    <property type="protein sequence ID" value="MBI6630755.1"/>
    <property type="molecule type" value="Genomic_DNA"/>
</dbReference>
<evidence type="ECO:0000256" key="5">
    <source>
        <dbReference type="PROSITE-ProRule" id="PRU01248"/>
    </source>
</evidence>
<dbReference type="Proteomes" id="UP000613255">
    <property type="component" value="Unassembled WGS sequence"/>
</dbReference>
<gene>
    <name evidence="8" type="ORF">JAO82_12785</name>
</gene>
<comment type="caution">
    <text evidence="8">The sequence shown here is derived from an EMBL/GenBank/DDBJ whole genome shotgun (WGS) entry which is preliminary data.</text>
</comment>
<keyword evidence="9" id="KW-1185">Reference proteome</keyword>
<dbReference type="InterPro" id="IPR010998">
    <property type="entry name" value="Integrase_recombinase_N"/>
</dbReference>
<evidence type="ECO:0000256" key="1">
    <source>
        <dbReference type="ARBA" id="ARBA00022829"/>
    </source>
</evidence>
<reference evidence="8" key="1">
    <citation type="submission" date="2020-12" db="EMBL/GenBank/DDBJ databases">
        <title>Pontibaca salina gen. nov., sp. nov., isolated from marine sediment.</title>
        <authorList>
            <person name="Bo J."/>
            <person name="Wang S."/>
            <person name="Song X."/>
            <person name="Du Z."/>
        </authorList>
    </citation>
    <scope>NUCLEOTIDE SEQUENCE</scope>
    <source>
        <strain evidence="8">S1109L</strain>
    </source>
</reference>
<protein>
    <submittedName>
        <fullName evidence="8">Tyrosine-type recombinase/integrase</fullName>
    </submittedName>
</protein>
<feature type="domain" description="Tyr recombinase" evidence="6">
    <location>
        <begin position="117"/>
        <end position="306"/>
    </location>
</feature>
<organism evidence="8 9">
    <name type="scientific">Pontibaca salina</name>
    <dbReference type="NCBI Taxonomy" id="2795731"/>
    <lineage>
        <taxon>Bacteria</taxon>
        <taxon>Pseudomonadati</taxon>
        <taxon>Pseudomonadota</taxon>
        <taxon>Alphaproteobacteria</taxon>
        <taxon>Rhodobacterales</taxon>
        <taxon>Roseobacteraceae</taxon>
        <taxon>Pontibaca</taxon>
    </lineage>
</organism>
<sequence length="306" mass="34707">MSHVDASLPSIQYDWRAEFKRLEGAYAPSTIRAYYTDIESYLHWCAAAGRAPLPGSIETVCEYLMEQGPKFAPSTVRRRLYAIRKAHRLLRLPDPTYDEEINLTFRRIRRGKLARPRQAKGMTREYLDQFLAVQPDTPWGVRNKAMLSLGYDLLARRSELVALTVDDIEFRADGTLRVLIRRNKADPAGLGRVAFTSQRTGRLVSDWLKWRNAGYAPLFCPIYQGRPLDRSLSDTTLRRLIKSTAKNAGLDPQDVADFSGHSMRVGAAQDLLRAGHDTAAIMRAGGWKTTNVLVRYLENAEHNVWA</sequence>
<dbReference type="GO" id="GO:0007059">
    <property type="term" value="P:chromosome segregation"/>
    <property type="evidence" value="ECO:0007669"/>
    <property type="project" value="UniProtKB-KW"/>
</dbReference>
<name>A0A934HU08_9RHOB</name>
<evidence type="ECO:0000256" key="2">
    <source>
        <dbReference type="ARBA" id="ARBA00022908"/>
    </source>
</evidence>
<dbReference type="GO" id="GO:0015074">
    <property type="term" value="P:DNA integration"/>
    <property type="evidence" value="ECO:0007669"/>
    <property type="project" value="UniProtKB-KW"/>
</dbReference>
<keyword evidence="4" id="KW-0233">DNA recombination</keyword>
<dbReference type="SUPFAM" id="SSF56349">
    <property type="entry name" value="DNA breaking-rejoining enzymes"/>
    <property type="match status" value="1"/>
</dbReference>
<dbReference type="Gene3D" id="1.10.443.10">
    <property type="entry name" value="Intergrase catalytic core"/>
    <property type="match status" value="1"/>
</dbReference>
<dbReference type="Pfam" id="PF00589">
    <property type="entry name" value="Phage_integrase"/>
    <property type="match status" value="1"/>
</dbReference>
<keyword evidence="3 5" id="KW-0238">DNA-binding</keyword>
<evidence type="ECO:0000256" key="4">
    <source>
        <dbReference type="ARBA" id="ARBA00023172"/>
    </source>
</evidence>
<dbReference type="InterPro" id="IPR044068">
    <property type="entry name" value="CB"/>
</dbReference>
<dbReference type="AlphaFoldDB" id="A0A934HU08"/>
<evidence type="ECO:0000259" key="7">
    <source>
        <dbReference type="PROSITE" id="PS51900"/>
    </source>
</evidence>
<evidence type="ECO:0000313" key="9">
    <source>
        <dbReference type="Proteomes" id="UP000613255"/>
    </source>
</evidence>
<dbReference type="PANTHER" id="PTHR30349:SF81">
    <property type="entry name" value="TYROSINE RECOMBINASE XERC"/>
    <property type="match status" value="1"/>
</dbReference>
<dbReference type="GO" id="GO:0006310">
    <property type="term" value="P:DNA recombination"/>
    <property type="evidence" value="ECO:0007669"/>
    <property type="project" value="UniProtKB-KW"/>
</dbReference>
<evidence type="ECO:0000313" key="8">
    <source>
        <dbReference type="EMBL" id="MBI6630755.1"/>
    </source>
</evidence>
<accession>A0A934HU08</accession>
<dbReference type="InterPro" id="IPR013762">
    <property type="entry name" value="Integrase-like_cat_sf"/>
</dbReference>
<keyword evidence="2" id="KW-0229">DNA integration</keyword>
<dbReference type="Gene3D" id="1.10.150.130">
    <property type="match status" value="1"/>
</dbReference>
<evidence type="ECO:0000259" key="6">
    <source>
        <dbReference type="PROSITE" id="PS51898"/>
    </source>
</evidence>
<proteinExistence type="predicted"/>
<dbReference type="SUPFAM" id="SSF47823">
    <property type="entry name" value="lambda integrase-like, N-terminal domain"/>
    <property type="match status" value="1"/>
</dbReference>
<dbReference type="InterPro" id="IPR002104">
    <property type="entry name" value="Integrase_catalytic"/>
</dbReference>
<dbReference type="InterPro" id="IPR011010">
    <property type="entry name" value="DNA_brk_join_enz"/>
</dbReference>
<dbReference type="PANTHER" id="PTHR30349">
    <property type="entry name" value="PHAGE INTEGRASE-RELATED"/>
    <property type="match status" value="1"/>
</dbReference>
<dbReference type="PROSITE" id="PS51900">
    <property type="entry name" value="CB"/>
    <property type="match status" value="1"/>
</dbReference>
<dbReference type="GO" id="GO:0003677">
    <property type="term" value="F:DNA binding"/>
    <property type="evidence" value="ECO:0007669"/>
    <property type="project" value="UniProtKB-UniRule"/>
</dbReference>